<dbReference type="OrthoDB" id="1074at2759"/>
<evidence type="ECO:0000256" key="12">
    <source>
        <dbReference type="ARBA" id="ARBA00023134"/>
    </source>
</evidence>
<dbReference type="PRINTS" id="PR00315">
    <property type="entry name" value="ELONGATNFCT"/>
</dbReference>
<reference evidence="18 19" key="2">
    <citation type="journal article" date="2012" name="Open Biol.">
        <title>Characteristics of nucleosomes and linker DNA regions on the genome of the basidiomycete Mixia osmundae revealed by mono- and dinucleosome mapping.</title>
        <authorList>
            <person name="Nishida H."/>
            <person name="Kondo S."/>
            <person name="Matsumoto T."/>
            <person name="Suzuki Y."/>
            <person name="Yoshikawa H."/>
            <person name="Taylor T.D."/>
            <person name="Sugiyama J."/>
        </authorList>
    </citation>
    <scope>NUCLEOTIDE SEQUENCE [LARGE SCALE GENOMIC DNA]</scope>
    <source>
        <strain evidence="19">CBS 9802 / IAM 14324 / JCM 22182 / KY 12970</strain>
    </source>
</reference>
<proteinExistence type="inferred from homology"/>
<keyword evidence="9 16" id="KW-1133">Transmembrane helix</keyword>
<dbReference type="EMBL" id="BABT02000229">
    <property type="protein sequence ID" value="GAA99709.1"/>
    <property type="molecule type" value="Genomic_DNA"/>
</dbReference>
<dbReference type="CDD" id="cd03709">
    <property type="entry name" value="lepA_C"/>
    <property type="match status" value="1"/>
</dbReference>
<dbReference type="InterPro" id="IPR035654">
    <property type="entry name" value="LepA_IV"/>
</dbReference>
<dbReference type="InterPro" id="IPR031157">
    <property type="entry name" value="G_TR_CS"/>
</dbReference>
<dbReference type="InterPro" id="IPR009000">
    <property type="entry name" value="Transl_B-barrel_sf"/>
</dbReference>
<dbReference type="FunFam" id="2.40.30.10:FF:000015">
    <property type="entry name" value="Translation factor GUF1, mitochondrial"/>
    <property type="match status" value="1"/>
</dbReference>
<evidence type="ECO:0000313" key="18">
    <source>
        <dbReference type="EMBL" id="GAA99709.1"/>
    </source>
</evidence>
<evidence type="ECO:0000256" key="11">
    <source>
        <dbReference type="ARBA" id="ARBA00023128"/>
    </source>
</evidence>
<dbReference type="SUPFAM" id="SSF54980">
    <property type="entry name" value="EF-G C-terminal domain-like"/>
    <property type="match status" value="2"/>
</dbReference>
<evidence type="ECO:0000256" key="9">
    <source>
        <dbReference type="ARBA" id="ARBA00022989"/>
    </source>
</evidence>
<comment type="catalytic activity">
    <reaction evidence="14">
        <text>GTP + H2O = GDP + phosphate + H(+)</text>
        <dbReference type="Rhea" id="RHEA:19669"/>
        <dbReference type="ChEBI" id="CHEBI:15377"/>
        <dbReference type="ChEBI" id="CHEBI:15378"/>
        <dbReference type="ChEBI" id="CHEBI:37565"/>
        <dbReference type="ChEBI" id="CHEBI:43474"/>
        <dbReference type="ChEBI" id="CHEBI:58189"/>
        <dbReference type="EC" id="3.6.5.n1"/>
    </reaction>
</comment>
<keyword evidence="10" id="KW-0406">Ion transport</keyword>
<dbReference type="SUPFAM" id="SSF50447">
    <property type="entry name" value="Translation proteins"/>
    <property type="match status" value="1"/>
</dbReference>
<dbReference type="FunFam" id="3.30.70.870:FF:000004">
    <property type="entry name" value="Translation factor GUF1, mitochondrial"/>
    <property type="match status" value="1"/>
</dbReference>
<dbReference type="GO" id="GO:0005743">
    <property type="term" value="C:mitochondrial inner membrane"/>
    <property type="evidence" value="ECO:0007669"/>
    <property type="project" value="UniProtKB-SubCell"/>
</dbReference>
<dbReference type="InterPro" id="IPR006297">
    <property type="entry name" value="EF-4"/>
</dbReference>
<dbReference type="GO" id="GO:0008324">
    <property type="term" value="F:monoatomic cation transmembrane transporter activity"/>
    <property type="evidence" value="ECO:0007669"/>
    <property type="project" value="InterPro"/>
</dbReference>
<feature type="transmembrane region" description="Helical" evidence="16">
    <location>
        <begin position="426"/>
        <end position="446"/>
    </location>
</feature>
<comment type="function">
    <text evidence="14">Promotes mitochondrial protein synthesis. May act as a fidelity factor of the translation reaction, by catalyzing a one-codon backward translocation of tRNAs on improperly translocated ribosomes. Binds to mitochondrial ribosomes in a GTP-dependent manner.</text>
</comment>
<evidence type="ECO:0000256" key="15">
    <source>
        <dbReference type="SAM" id="MobiDB-lite"/>
    </source>
</evidence>
<dbReference type="GO" id="GO:0097177">
    <property type="term" value="F:mitochondrial ribosome binding"/>
    <property type="evidence" value="ECO:0007669"/>
    <property type="project" value="TreeGrafter"/>
</dbReference>
<keyword evidence="4 16" id="KW-0812">Transmembrane</keyword>
<evidence type="ECO:0000256" key="8">
    <source>
        <dbReference type="ARBA" id="ARBA00022917"/>
    </source>
</evidence>
<dbReference type="NCBIfam" id="TIGR01393">
    <property type="entry name" value="lepA"/>
    <property type="match status" value="1"/>
</dbReference>
<comment type="caution">
    <text evidence="18">The sequence shown here is derived from an EMBL/GenBank/DDBJ whole genome shotgun (WGS) entry which is preliminary data.</text>
</comment>
<dbReference type="InterPro" id="IPR027417">
    <property type="entry name" value="P-loop_NTPase"/>
</dbReference>
<evidence type="ECO:0000256" key="13">
    <source>
        <dbReference type="ARBA" id="ARBA00023136"/>
    </source>
</evidence>
<feature type="transmembrane region" description="Helical" evidence="16">
    <location>
        <begin position="75"/>
        <end position="96"/>
    </location>
</feature>
<dbReference type="InParanoid" id="G7EA49"/>
<dbReference type="Pfam" id="PF06421">
    <property type="entry name" value="LepA_C"/>
    <property type="match status" value="1"/>
</dbReference>
<dbReference type="InterPro" id="IPR005225">
    <property type="entry name" value="Small_GTP-bd"/>
</dbReference>
<comment type="similarity">
    <text evidence="2">Belongs to the TRAFAC class translation factor GTPase superfamily. Classic translation factor GTPase family. LepA subfamily.</text>
</comment>
<keyword evidence="13 14" id="KW-0472">Membrane</keyword>
<dbReference type="InterPro" id="IPR038363">
    <property type="entry name" value="LepA_C_sf"/>
</dbReference>
<feature type="transmembrane region" description="Helical" evidence="16">
    <location>
        <begin position="49"/>
        <end position="69"/>
    </location>
</feature>
<dbReference type="GO" id="GO:0005525">
    <property type="term" value="F:GTP binding"/>
    <property type="evidence" value="ECO:0007669"/>
    <property type="project" value="UniProtKB-UniRule"/>
</dbReference>
<evidence type="ECO:0000256" key="3">
    <source>
        <dbReference type="ARBA" id="ARBA00022448"/>
    </source>
</evidence>
<dbReference type="SUPFAM" id="SSF52540">
    <property type="entry name" value="P-loop containing nucleoside triphosphate hydrolases"/>
    <property type="match status" value="1"/>
</dbReference>
<dbReference type="eggNOG" id="KOG1341">
    <property type="taxonomic scope" value="Eukaryota"/>
</dbReference>
<dbReference type="FunFam" id="3.30.70.240:FF:000007">
    <property type="entry name" value="Translation factor GUF1, mitochondrial"/>
    <property type="match status" value="1"/>
</dbReference>
<keyword evidence="11 14" id="KW-0496">Mitochondrion</keyword>
<dbReference type="GO" id="GO:0003924">
    <property type="term" value="F:GTPase activity"/>
    <property type="evidence" value="ECO:0007669"/>
    <property type="project" value="UniProtKB-UniRule"/>
</dbReference>
<feature type="region of interest" description="Disordered" evidence="15">
    <location>
        <begin position="187"/>
        <end position="206"/>
    </location>
</feature>
<keyword evidence="12 14" id="KW-0342">GTP-binding</keyword>
<dbReference type="Proteomes" id="UP000009131">
    <property type="component" value="Unassembled WGS sequence"/>
</dbReference>
<dbReference type="InterPro" id="IPR035647">
    <property type="entry name" value="EFG_III/V"/>
</dbReference>
<keyword evidence="6 14" id="KW-0999">Mitochondrion inner membrane</keyword>
<evidence type="ECO:0000259" key="17">
    <source>
        <dbReference type="PROSITE" id="PS51722"/>
    </source>
</evidence>
<dbReference type="Gene3D" id="3.30.70.2570">
    <property type="entry name" value="Elongation factor 4, C-terminal domain"/>
    <property type="match status" value="1"/>
</dbReference>
<feature type="binding site" evidence="14">
    <location>
        <begin position="836"/>
        <end position="843"/>
    </location>
    <ligand>
        <name>GTP</name>
        <dbReference type="ChEBI" id="CHEBI:37565"/>
    </ligand>
</feature>
<evidence type="ECO:0000256" key="14">
    <source>
        <dbReference type="HAMAP-Rule" id="MF_03137"/>
    </source>
</evidence>
<comment type="caution">
    <text evidence="14">Lacks conserved residue(s) required for the propagation of feature annotation.</text>
</comment>
<dbReference type="Gene3D" id="2.40.30.10">
    <property type="entry name" value="Translation factors"/>
    <property type="match status" value="1"/>
</dbReference>
<feature type="transmembrane region" description="Helical" evidence="16">
    <location>
        <begin position="334"/>
        <end position="353"/>
    </location>
</feature>
<accession>G7EA49</accession>
<dbReference type="PANTHER" id="PTHR43512">
    <property type="entry name" value="TRANSLATION FACTOR GUF1-RELATED"/>
    <property type="match status" value="1"/>
</dbReference>
<evidence type="ECO:0000256" key="16">
    <source>
        <dbReference type="SAM" id="Phobius"/>
    </source>
</evidence>
<sequence length="1444" mass="159530">MVIQAGRHWSDHFNFFRIHLVVFITLPLILSGIFYAINVEPNIAFIDCLYMCYAAMTMTGLQSVLFANMTRAQQGILFIQLVLGSIVTVSIVTIVVRLRAYPAQSANTARSSRSGSTSLELARRKQDGKHVRLHTGLIRRTADEVRVNALSNAGNEATPMESRSLQCHERIPSGPTQLTFDETTRSPVLRHRRSDSTTHRPSIYRGLGGFENPAHSLYRVLTGQVSNAHAIGRTTTQISTHSHRHHLALAGTKPISYLSFDATIGRNSRYLDLAPEELAELVELEQRALRLLLIITTSYYFGLQLLFVAVLAPYFAVGNYSENFTQAEGTSSSIWFVIFNTWSAFGNNGLSLLDANFTAFQSCYLLILSTSFLILAGNTCFPVFLRGIIWSLSKFVPSEHTRGALHFLLDHPRRCYLYLFPAKQTIWLATIVFVFTAIDWLSFLVLDIGNDLIDTIPLNVRVIDGLFQSTAVRTAGFSIVPLATTAPAVQVLFATMMYISAFPLTLSIRTTNVYDEQGRASEGSEEDRLAHHARKQLAFDIWWVVLAIWLICIIERHGINDPSQTSVGIFAIVFEVISAYGTVGLSLGAPGGTSLSGTFRTLSKLIIIAVMIRGRHRGLPNALDRSILLPATIEALRLDQDQDEMNGECDGSNDSRLLDDSRSGSLTRPTPLRPKRSTRLHLTGHLIMRTPSLLLLVRRTSSTCSIDCAHAKAHLESDSATLRTDHCREDCLAGGTSALKSRHRSRKSPHVPPVCDYFNCKHFTSLASEVVSLSTKRARAETDSSTMQQRPRAWASAGTPSSPLTATATAMLAQRQVQVDMRDFPPERIRSFTVIAHIDHGKSTLSDRLLELTKTIPAIAGFSNSQVLDKLKVERERGITVKAQSATMIHRHTDGHRYLLQLIDSPGHVDFASEVHRGLSASQGALLLVDATQGIQAQTLSVLEAAQQRGISILGVLNKVDLGHAEPAKVEAEMRTLLGQSDEEIYHVSAKTGLGVKNLLSACVDHLPPPPRLEDNITPKALVFDSWYDGFRGVVSLLAVKSGSFAVGDKIASYYTKKTYTVTDLGIMHPDQVSLKPGQRLSTGQIGWLTCAMKDPLDAQLGDTFYLAGQPVEPFEQHSPLRSMIFGGIYSQDSRDFTRLEESVRRLALTDRSVQVSRESSLALGQGLRLGFLGALHMDVFRQRLEDEYDADVIVTKPFTTVKVIYKKGTEEMIDSPNDFPEVKLMSSGGIIDHIEEPIIRATIVTPDEFVGPVMVLCTNHRAQQDSMTYLDASASATGEGLSGRRVVMTYTMPLSSIVTTFYSSLKSITSGYASFDYDDAGWQASDLVKLTVLINATPVDALAFVVHRSEVEREGRDIATRLRTVIPRQQYEVVIQTAVGSKIVARERIAPLRKDVTGHLYGGDITRRTKLLDQQKKGKKQLKARSVGNVVLPNEVFSRVLTK</sequence>
<feature type="transmembrane region" description="Helical" evidence="16">
    <location>
        <begin position="291"/>
        <end position="314"/>
    </location>
</feature>
<keyword evidence="19" id="KW-1185">Reference proteome</keyword>
<keyword evidence="7 14" id="KW-0378">Hydrolase</keyword>
<dbReference type="STRING" id="764103.G7EA49"/>
<reference evidence="18 19" key="1">
    <citation type="journal article" date="2011" name="J. Gen. Appl. Microbiol.">
        <title>Draft genome sequencing of the enigmatic basidiomycete Mixia osmundae.</title>
        <authorList>
            <person name="Nishida H."/>
            <person name="Nagatsuka Y."/>
            <person name="Sugiyama J."/>
        </authorList>
    </citation>
    <scope>NUCLEOTIDE SEQUENCE [LARGE SCALE GENOMIC DNA]</scope>
    <source>
        <strain evidence="19">CBS 9802 / IAM 14324 / JCM 22182 / KY 12970</strain>
    </source>
</reference>
<dbReference type="InterPro" id="IPR000640">
    <property type="entry name" value="EFG_V-like"/>
</dbReference>
<feature type="transmembrane region" description="Helical" evidence="16">
    <location>
        <begin position="566"/>
        <end position="589"/>
    </location>
</feature>
<dbReference type="PANTHER" id="PTHR43512:SF7">
    <property type="entry name" value="TRANSLATION FACTOR GUF1, MITOCHONDRIAL"/>
    <property type="match status" value="1"/>
</dbReference>
<dbReference type="CDD" id="cd03699">
    <property type="entry name" value="EF4_II"/>
    <property type="match status" value="1"/>
</dbReference>
<dbReference type="Gene3D" id="3.30.70.240">
    <property type="match status" value="1"/>
</dbReference>
<dbReference type="GO" id="GO:0045727">
    <property type="term" value="P:positive regulation of translation"/>
    <property type="evidence" value="ECO:0007669"/>
    <property type="project" value="UniProtKB-UniRule"/>
</dbReference>
<comment type="subcellular location">
    <subcellularLocation>
        <location evidence="1">Membrane</location>
        <topology evidence="1">Multi-pass membrane protein</topology>
    </subcellularLocation>
    <subcellularLocation>
        <location evidence="14">Mitochondrion inner membrane</location>
        <topology evidence="14">Peripheral membrane protein</topology>
        <orientation evidence="14">Matrix side</orientation>
    </subcellularLocation>
</comment>
<dbReference type="NCBIfam" id="TIGR00231">
    <property type="entry name" value="small_GTP"/>
    <property type="match status" value="1"/>
</dbReference>
<keyword evidence="8 14" id="KW-0648">Protein biosynthesis</keyword>
<dbReference type="GO" id="GO:0030001">
    <property type="term" value="P:metal ion transport"/>
    <property type="evidence" value="ECO:0007669"/>
    <property type="project" value="UniProtKB-ARBA"/>
</dbReference>
<dbReference type="Pfam" id="PF00009">
    <property type="entry name" value="GTP_EFTU"/>
    <property type="match status" value="1"/>
</dbReference>
<evidence type="ECO:0000313" key="19">
    <source>
        <dbReference type="Proteomes" id="UP000009131"/>
    </source>
</evidence>
<dbReference type="Pfam" id="PF00679">
    <property type="entry name" value="EFG_C"/>
    <property type="match status" value="1"/>
</dbReference>
<feature type="region of interest" description="Disordered" evidence="15">
    <location>
        <begin position="643"/>
        <end position="675"/>
    </location>
</feature>
<keyword evidence="5 14" id="KW-0547">Nucleotide-binding</keyword>
<evidence type="ECO:0000256" key="2">
    <source>
        <dbReference type="ARBA" id="ARBA00005454"/>
    </source>
</evidence>
<keyword evidence="3" id="KW-0813">Transport</keyword>
<dbReference type="InterPro" id="IPR000795">
    <property type="entry name" value="T_Tr_GTP-bd_dom"/>
</dbReference>
<dbReference type="Pfam" id="PF02386">
    <property type="entry name" value="TrkH"/>
    <property type="match status" value="1"/>
</dbReference>
<dbReference type="HAMAP" id="MF_00071">
    <property type="entry name" value="LepA"/>
    <property type="match status" value="1"/>
</dbReference>
<evidence type="ECO:0000256" key="5">
    <source>
        <dbReference type="ARBA" id="ARBA00022741"/>
    </source>
</evidence>
<dbReference type="PROSITE" id="PS51722">
    <property type="entry name" value="G_TR_2"/>
    <property type="match status" value="1"/>
</dbReference>
<feature type="binding site" evidence="14">
    <location>
        <begin position="958"/>
        <end position="961"/>
    </location>
    <ligand>
        <name>GTP</name>
        <dbReference type="ChEBI" id="CHEBI:37565"/>
    </ligand>
</feature>
<feature type="transmembrane region" description="Helical" evidence="16">
    <location>
        <begin position="16"/>
        <end position="37"/>
    </location>
</feature>
<evidence type="ECO:0000256" key="1">
    <source>
        <dbReference type="ARBA" id="ARBA00004141"/>
    </source>
</evidence>
<dbReference type="Gene3D" id="3.40.50.300">
    <property type="entry name" value="P-loop containing nucleotide triphosphate hydrolases"/>
    <property type="match status" value="1"/>
</dbReference>
<dbReference type="InterPro" id="IPR003445">
    <property type="entry name" value="Cat_transpt"/>
</dbReference>
<dbReference type="PROSITE" id="PS00301">
    <property type="entry name" value="G_TR_1"/>
    <property type="match status" value="1"/>
</dbReference>
<dbReference type="HOGENOM" id="CLU_251686_0_0_1"/>
<evidence type="ECO:0000256" key="4">
    <source>
        <dbReference type="ARBA" id="ARBA00022692"/>
    </source>
</evidence>
<protein>
    <recommendedName>
        <fullName evidence="17">Tr-type G domain-containing protein</fullName>
    </recommendedName>
</protein>
<evidence type="ECO:0000256" key="10">
    <source>
        <dbReference type="ARBA" id="ARBA00023065"/>
    </source>
</evidence>
<feature type="region of interest" description="Disordered" evidence="15">
    <location>
        <begin position="781"/>
        <end position="802"/>
    </location>
</feature>
<gene>
    <name evidence="18" type="primary">Mo06412</name>
    <name evidence="18" type="ORF">E5Q_06412</name>
</gene>
<feature type="transmembrane region" description="Helical" evidence="16">
    <location>
        <begin position="537"/>
        <end position="554"/>
    </location>
</feature>
<dbReference type="GO" id="GO:0006412">
    <property type="term" value="P:translation"/>
    <property type="evidence" value="ECO:0007669"/>
    <property type="project" value="UniProtKB-KW"/>
</dbReference>
<dbReference type="InterPro" id="IPR013842">
    <property type="entry name" value="LepA_CTD"/>
</dbReference>
<dbReference type="GO" id="GO:0005759">
    <property type="term" value="C:mitochondrial matrix"/>
    <property type="evidence" value="ECO:0007669"/>
    <property type="project" value="UniProtKB-UniRule"/>
</dbReference>
<evidence type="ECO:0000256" key="7">
    <source>
        <dbReference type="ARBA" id="ARBA00022801"/>
    </source>
</evidence>
<name>G7EA49_MIXOS</name>
<feature type="transmembrane region" description="Helical" evidence="16">
    <location>
        <begin position="365"/>
        <end position="389"/>
    </location>
</feature>
<dbReference type="eggNOG" id="KOG0462">
    <property type="taxonomic scope" value="Eukaryota"/>
</dbReference>
<dbReference type="Gene3D" id="3.30.70.870">
    <property type="entry name" value="Elongation Factor G (Translational Gtpase), domain 3"/>
    <property type="match status" value="1"/>
</dbReference>
<comment type="similarity">
    <text evidence="14">Belongs to the GTP-binding elongation factor family. LepA subfamily.</text>
</comment>
<feature type="domain" description="Tr-type G" evidence="17">
    <location>
        <begin position="827"/>
        <end position="1012"/>
    </location>
</feature>
<feature type="transmembrane region" description="Helical" evidence="16">
    <location>
        <begin position="479"/>
        <end position="499"/>
    </location>
</feature>
<evidence type="ECO:0000256" key="6">
    <source>
        <dbReference type="ARBA" id="ARBA00022792"/>
    </source>
</evidence>
<dbReference type="FunFam" id="3.30.70.2570:FF:000001">
    <property type="entry name" value="Translation factor GUF1, mitochondrial"/>
    <property type="match status" value="1"/>
</dbReference>
<organism evidence="18 19">
    <name type="scientific">Mixia osmundae (strain CBS 9802 / IAM 14324 / JCM 22182 / KY 12970)</name>
    <dbReference type="NCBI Taxonomy" id="764103"/>
    <lineage>
        <taxon>Eukaryota</taxon>
        <taxon>Fungi</taxon>
        <taxon>Dikarya</taxon>
        <taxon>Basidiomycota</taxon>
        <taxon>Pucciniomycotina</taxon>
        <taxon>Mixiomycetes</taxon>
        <taxon>Mixiales</taxon>
        <taxon>Mixiaceae</taxon>
        <taxon>Mixia</taxon>
    </lineage>
</organism>